<accession>A0A8H5B370</accession>
<feature type="region of interest" description="Disordered" evidence="1">
    <location>
        <begin position="294"/>
        <end position="366"/>
    </location>
</feature>
<keyword evidence="2" id="KW-0812">Transmembrane</keyword>
<keyword evidence="5" id="KW-1185">Reference proteome</keyword>
<keyword evidence="2" id="KW-0472">Membrane</keyword>
<feature type="compositionally biased region" description="Low complexity" evidence="1">
    <location>
        <begin position="554"/>
        <end position="573"/>
    </location>
</feature>
<feature type="chain" id="PRO_5034009834" description="Mid2 domain-containing protein" evidence="3">
    <location>
        <begin position="22"/>
        <end position="723"/>
    </location>
</feature>
<comment type="caution">
    <text evidence="4">The sequence shown here is derived from an EMBL/GenBank/DDBJ whole genome shotgun (WGS) entry which is preliminary data.</text>
</comment>
<feature type="compositionally biased region" description="Low complexity" evidence="1">
    <location>
        <begin position="641"/>
        <end position="671"/>
    </location>
</feature>
<evidence type="ECO:0000313" key="5">
    <source>
        <dbReference type="Proteomes" id="UP000567179"/>
    </source>
</evidence>
<dbReference type="EMBL" id="JAACJJ010000043">
    <property type="protein sequence ID" value="KAF5315203.1"/>
    <property type="molecule type" value="Genomic_DNA"/>
</dbReference>
<dbReference type="OrthoDB" id="3266941at2759"/>
<feature type="signal peptide" evidence="3">
    <location>
        <begin position="1"/>
        <end position="21"/>
    </location>
</feature>
<keyword evidence="2" id="KW-1133">Transmembrane helix</keyword>
<feature type="transmembrane region" description="Helical" evidence="2">
    <location>
        <begin position="261"/>
        <end position="285"/>
    </location>
</feature>
<protein>
    <recommendedName>
        <fullName evidence="6">Mid2 domain-containing protein</fullName>
    </recommendedName>
</protein>
<evidence type="ECO:0000313" key="4">
    <source>
        <dbReference type="EMBL" id="KAF5315203.1"/>
    </source>
</evidence>
<reference evidence="4 5" key="1">
    <citation type="journal article" date="2020" name="ISME J.">
        <title>Uncovering the hidden diversity of litter-decomposition mechanisms in mushroom-forming fungi.</title>
        <authorList>
            <person name="Floudas D."/>
            <person name="Bentzer J."/>
            <person name="Ahren D."/>
            <person name="Johansson T."/>
            <person name="Persson P."/>
            <person name="Tunlid A."/>
        </authorList>
    </citation>
    <scope>NUCLEOTIDE SEQUENCE [LARGE SCALE GENOMIC DNA]</scope>
    <source>
        <strain evidence="4 5">CBS 101986</strain>
    </source>
</reference>
<sequence>MVFVAAGLLFVFAAQVVSVSALLFNFTNVTQCAPVLISFTGRNISVTPDRLWLLPINSTASSFPLGDPSVYTTGISLDFVPYAADTTFLTSIDDSTGIHVILTSNVTTVLPSPTGNSSCVSVSNDSIPRHFTLASEANQCEPITIKYDTTVVKQAPGVRLYNPKGTTFRLNLISDDPTTGTATYMMNFSAGKDILLLMDEGNGIQETTPLITVGGNAFNKGCFSTNNNNASATSVDGPNSTSDVDDLDAAAGGDTAVLSKAVIIGSATGGSAVVFIALSMAIFVVQERKKRLLKESQGSESLIEKGANNGNEKPGSPGPGPGLRSVRSAGSFGTGNVGIAIRPPTADAIPNPFARDRDDDAVMNPPYTSNSLFSTLKSSTNVLRGSMASWAQAIPEDQRHPVTRGGSRPGSGGYGSGPGSGSGLGSGAGEARNATSAVGVAVSPPPTGSRLSLESLDIEGMLNMATLQSERQYRSRKNSDATILSRAMPSPSPVVVLNANGNGNEIQNPYQSQYLAQTPNENQTWQANQGSPRSLVNSPNASATSPTQVTTSPTKNVNASATATATLTVNTPTMPSPTFLRPLPTRNRNRRSPLDLPVDPTEPESMAFSGYSVNITAVDDADIDDGNPFNASPLPIPRAHNPNANPNSNTNSKRGPASPSSGSAISGSGSARFLPEPLRTGDSFKIAQATSGGLPVSPSVPESGIPGARDTRRSSTDWYGIAR</sequence>
<evidence type="ECO:0008006" key="6">
    <source>
        <dbReference type="Google" id="ProtNLM"/>
    </source>
</evidence>
<evidence type="ECO:0000256" key="1">
    <source>
        <dbReference type="SAM" id="MobiDB-lite"/>
    </source>
</evidence>
<feature type="region of interest" description="Disordered" evidence="1">
    <location>
        <begin position="392"/>
        <end position="431"/>
    </location>
</feature>
<feature type="compositionally biased region" description="Polar residues" evidence="1">
    <location>
        <begin position="522"/>
        <end position="553"/>
    </location>
</feature>
<feature type="region of interest" description="Disordered" evidence="1">
    <location>
        <begin position="622"/>
        <end position="723"/>
    </location>
</feature>
<gene>
    <name evidence="4" type="ORF">D9619_007094</name>
</gene>
<dbReference type="AlphaFoldDB" id="A0A8H5B370"/>
<feature type="region of interest" description="Disordered" evidence="1">
    <location>
        <begin position="522"/>
        <end position="605"/>
    </location>
</feature>
<dbReference type="Proteomes" id="UP000567179">
    <property type="component" value="Unassembled WGS sequence"/>
</dbReference>
<proteinExistence type="predicted"/>
<evidence type="ECO:0000256" key="2">
    <source>
        <dbReference type="SAM" id="Phobius"/>
    </source>
</evidence>
<name>A0A8H5B370_9AGAR</name>
<evidence type="ECO:0000256" key="3">
    <source>
        <dbReference type="SAM" id="SignalP"/>
    </source>
</evidence>
<keyword evidence="3" id="KW-0732">Signal</keyword>
<organism evidence="4 5">
    <name type="scientific">Psilocybe cf. subviscida</name>
    <dbReference type="NCBI Taxonomy" id="2480587"/>
    <lineage>
        <taxon>Eukaryota</taxon>
        <taxon>Fungi</taxon>
        <taxon>Dikarya</taxon>
        <taxon>Basidiomycota</taxon>
        <taxon>Agaricomycotina</taxon>
        <taxon>Agaricomycetes</taxon>
        <taxon>Agaricomycetidae</taxon>
        <taxon>Agaricales</taxon>
        <taxon>Agaricineae</taxon>
        <taxon>Strophariaceae</taxon>
        <taxon>Psilocybe</taxon>
    </lineage>
</organism>
<feature type="compositionally biased region" description="Gly residues" evidence="1">
    <location>
        <begin position="407"/>
        <end position="428"/>
    </location>
</feature>